<dbReference type="GO" id="GO:0004177">
    <property type="term" value="F:aminopeptidase activity"/>
    <property type="evidence" value="ECO:0007669"/>
    <property type="project" value="UniProtKB-KW"/>
</dbReference>
<dbReference type="SUPFAM" id="SSF53474">
    <property type="entry name" value="alpha/beta-Hydrolases"/>
    <property type="match status" value="1"/>
</dbReference>
<keyword evidence="1" id="KW-0378">Hydrolase</keyword>
<dbReference type="InterPro" id="IPR029058">
    <property type="entry name" value="AB_hydrolase_fold"/>
</dbReference>
<dbReference type="Pfam" id="PF00326">
    <property type="entry name" value="Peptidase_S9"/>
    <property type="match status" value="1"/>
</dbReference>
<feature type="chain" id="PRO_5020652128" evidence="2">
    <location>
        <begin position="26"/>
        <end position="683"/>
    </location>
</feature>
<feature type="domain" description="Peptidase S9 prolyl oligopeptidase catalytic" evidence="3">
    <location>
        <begin position="466"/>
        <end position="681"/>
    </location>
</feature>
<reference evidence="4 5" key="1">
    <citation type="submission" date="2019-03" db="EMBL/GenBank/DDBJ databases">
        <title>Genomic Encyclopedia of Type Strains, Phase IV (KMG-IV): sequencing the most valuable type-strain genomes for metagenomic binning, comparative biology and taxonomic classification.</title>
        <authorList>
            <person name="Goeker M."/>
        </authorList>
    </citation>
    <scope>NUCLEOTIDE SEQUENCE [LARGE SCALE GENOMIC DNA]</scope>
    <source>
        <strain evidence="4 5">DSM 25082</strain>
    </source>
</reference>
<dbReference type="PANTHER" id="PTHR42776">
    <property type="entry name" value="SERINE PEPTIDASE S9 FAMILY MEMBER"/>
    <property type="match status" value="1"/>
</dbReference>
<organism evidence="4 5">
    <name type="scientific">Roseateles asaccharophilus</name>
    <dbReference type="NCBI Taxonomy" id="582607"/>
    <lineage>
        <taxon>Bacteria</taxon>
        <taxon>Pseudomonadati</taxon>
        <taxon>Pseudomonadota</taxon>
        <taxon>Betaproteobacteria</taxon>
        <taxon>Burkholderiales</taxon>
        <taxon>Sphaerotilaceae</taxon>
        <taxon>Roseateles</taxon>
    </lineage>
</organism>
<keyword evidence="2" id="KW-0732">Signal</keyword>
<keyword evidence="5" id="KW-1185">Reference proteome</keyword>
<keyword evidence="4" id="KW-0645">Protease</keyword>
<accession>A0A4R6N9F9</accession>
<comment type="caution">
    <text evidence="4">The sequence shown here is derived from an EMBL/GenBank/DDBJ whole genome shotgun (WGS) entry which is preliminary data.</text>
</comment>
<dbReference type="PANTHER" id="PTHR42776:SF27">
    <property type="entry name" value="DIPEPTIDYL PEPTIDASE FAMILY MEMBER 6"/>
    <property type="match status" value="1"/>
</dbReference>
<sequence>MATQGFQAIAQARRLLVATSMGLLAALAAAQTQTQTAPPPVESFFQHPAVLQAKLSPSGRSLAISTSRGGQRVGLVVLELDAAIRARRVAAFSDADITRFDWVGEESLVFQVHDLQAGSGMDYERAPGLYSVRADGSQLRTLVKRRGQFVREASGASRREPLEWNHVLLSVPSSGPLAGGAEVLIGEGIINQGRREHIRPLWLDTSTGRTRKADQGKDAPARVSQWLFDPSGRARFAVERLEDKLRYHWRDLDQGWQLLAEGTLLKMPYQPVRVEDDGTLYVTRSRGPEGHQALYRYDFKAAQVEQEPVASTPGFDFAGGLISDAGQTLGLRVATDAETTVWFAPAMRRFQAEIDASLPGTINHISCRRCGEPDMVALIHAYSDREPGRYWLYHAASKRLQAVSTVIDGVDPRQSASVDFQRIKARDGRDLPVWITLPRGVAPGQPAPAVVMVHGGPWVRGGHWRWEAEAQFLASRGYLVISPEFRGSTGYGEAHFRAGWKQWGQAMQDDVADALLWARAQGLADPQRACIAGASYGGYATLMGLIRHPELYRCGIAWVAVTDMQLLLEGSSWVSDDVNDIARRHTLPEMIGDLKTDAALLREVSPVLQAARIKAPLMLAFGSEDQRVPLAHGLRMRDALRAAGREPEWIVYAGEGHGWRKTENRVDFYKRVERFLAQHLGQP</sequence>
<dbReference type="AlphaFoldDB" id="A0A4R6N9F9"/>
<name>A0A4R6N9F9_9BURK</name>
<evidence type="ECO:0000256" key="2">
    <source>
        <dbReference type="SAM" id="SignalP"/>
    </source>
</evidence>
<dbReference type="SUPFAM" id="SSF50993">
    <property type="entry name" value="Peptidase/esterase 'gauge' domain"/>
    <property type="match status" value="1"/>
</dbReference>
<dbReference type="InterPro" id="IPR001375">
    <property type="entry name" value="Peptidase_S9_cat"/>
</dbReference>
<keyword evidence="4" id="KW-0031">Aminopeptidase</keyword>
<dbReference type="Proteomes" id="UP000295357">
    <property type="component" value="Unassembled WGS sequence"/>
</dbReference>
<dbReference type="Gene3D" id="3.40.50.1820">
    <property type="entry name" value="alpha/beta hydrolase"/>
    <property type="match status" value="1"/>
</dbReference>
<dbReference type="EMBL" id="SNXE01000003">
    <property type="protein sequence ID" value="TDP11081.1"/>
    <property type="molecule type" value="Genomic_DNA"/>
</dbReference>
<evidence type="ECO:0000313" key="4">
    <source>
        <dbReference type="EMBL" id="TDP11081.1"/>
    </source>
</evidence>
<proteinExistence type="predicted"/>
<dbReference type="GO" id="GO:0006508">
    <property type="term" value="P:proteolysis"/>
    <property type="evidence" value="ECO:0007669"/>
    <property type="project" value="InterPro"/>
</dbReference>
<gene>
    <name evidence="4" type="ORF">DFR39_1033</name>
</gene>
<protein>
    <submittedName>
        <fullName evidence="4">Dipeptidyl aminopeptidase/acylaminoacyl peptidase</fullName>
    </submittedName>
</protein>
<evidence type="ECO:0000259" key="3">
    <source>
        <dbReference type="Pfam" id="PF00326"/>
    </source>
</evidence>
<evidence type="ECO:0000256" key="1">
    <source>
        <dbReference type="ARBA" id="ARBA00022801"/>
    </source>
</evidence>
<evidence type="ECO:0000313" key="5">
    <source>
        <dbReference type="Proteomes" id="UP000295357"/>
    </source>
</evidence>
<feature type="signal peptide" evidence="2">
    <location>
        <begin position="1"/>
        <end position="25"/>
    </location>
</feature>
<dbReference type="OrthoDB" id="4269629at2"/>
<dbReference type="GO" id="GO:0004252">
    <property type="term" value="F:serine-type endopeptidase activity"/>
    <property type="evidence" value="ECO:0007669"/>
    <property type="project" value="TreeGrafter"/>
</dbReference>